<dbReference type="InterPro" id="IPR017850">
    <property type="entry name" value="Alkaline_phosphatase_core_sf"/>
</dbReference>
<dbReference type="PANTHER" id="PTHR46097:SF3">
    <property type="entry name" value="ARF GTPASE-ACTIVATING PROTEIN GIT"/>
    <property type="match status" value="1"/>
</dbReference>
<reference evidence="13" key="1">
    <citation type="journal article" date="2014" name="Nat. Genet.">
        <title>Genome and transcriptome of the porcine whipworm Trichuris suis.</title>
        <authorList>
            <person name="Jex A.R."/>
            <person name="Nejsum P."/>
            <person name="Schwarz E.M."/>
            <person name="Hu L."/>
            <person name="Young N.D."/>
            <person name="Hall R.S."/>
            <person name="Korhonen P.K."/>
            <person name="Liao S."/>
            <person name="Thamsborg S."/>
            <person name="Xia J."/>
            <person name="Xu P."/>
            <person name="Wang S."/>
            <person name="Scheerlinck J.P."/>
            <person name="Hofmann A."/>
            <person name="Sternberg P.W."/>
            <person name="Wang J."/>
            <person name="Gasser R.B."/>
        </authorList>
    </citation>
    <scope>NUCLEOTIDE SEQUENCE [LARGE SCALE GENOMIC DNA]</scope>
    <source>
        <strain evidence="13">DCEP-RM93F</strain>
    </source>
</reference>
<dbReference type="PROSITE" id="PS50115">
    <property type="entry name" value="ARFGAP"/>
    <property type="match status" value="1"/>
</dbReference>
<dbReference type="InterPro" id="IPR036770">
    <property type="entry name" value="Ankyrin_rpt-contain_sf"/>
</dbReference>
<dbReference type="InterPro" id="IPR004245">
    <property type="entry name" value="DUF229"/>
</dbReference>
<dbReference type="Proteomes" id="UP000030758">
    <property type="component" value="Unassembled WGS sequence"/>
</dbReference>
<dbReference type="InterPro" id="IPR022018">
    <property type="entry name" value="GIT1_C"/>
</dbReference>
<dbReference type="InterPro" id="IPR037278">
    <property type="entry name" value="ARFGAP/RecO"/>
</dbReference>
<evidence type="ECO:0000256" key="1">
    <source>
        <dbReference type="ARBA" id="ARBA00022468"/>
    </source>
</evidence>
<dbReference type="GO" id="GO:0008277">
    <property type="term" value="P:regulation of G protein-coupled receptor signaling pathway"/>
    <property type="evidence" value="ECO:0007669"/>
    <property type="project" value="TreeGrafter"/>
</dbReference>
<keyword evidence="6 7" id="KW-0040">ANK repeat</keyword>
<feature type="signal peptide" evidence="11">
    <location>
        <begin position="1"/>
        <end position="37"/>
    </location>
</feature>
<dbReference type="PANTHER" id="PTHR46097">
    <property type="entry name" value="G PROTEIN-COUPLED RECEPTOR KINASE INTERACTING ARFGAP"/>
    <property type="match status" value="1"/>
</dbReference>
<dbReference type="SUPFAM" id="SSF53649">
    <property type="entry name" value="Alkaline phosphatase-like"/>
    <property type="match status" value="1"/>
</dbReference>
<evidence type="ECO:0000256" key="5">
    <source>
        <dbReference type="ARBA" id="ARBA00022833"/>
    </source>
</evidence>
<feature type="transmembrane region" description="Helical" evidence="10">
    <location>
        <begin position="658"/>
        <end position="681"/>
    </location>
</feature>
<dbReference type="Gene3D" id="3.40.720.10">
    <property type="entry name" value="Alkaline Phosphatase, subunit A"/>
    <property type="match status" value="1"/>
</dbReference>
<evidence type="ECO:0000256" key="2">
    <source>
        <dbReference type="ARBA" id="ARBA00022723"/>
    </source>
</evidence>
<dbReference type="GO" id="GO:0098793">
    <property type="term" value="C:presynapse"/>
    <property type="evidence" value="ECO:0007669"/>
    <property type="project" value="GOC"/>
</dbReference>
<dbReference type="EMBL" id="KL367486">
    <property type="protein sequence ID" value="KFD70654.1"/>
    <property type="molecule type" value="Genomic_DNA"/>
</dbReference>
<dbReference type="Gene3D" id="1.25.40.20">
    <property type="entry name" value="Ankyrin repeat-containing domain"/>
    <property type="match status" value="1"/>
</dbReference>
<dbReference type="GO" id="GO:0032012">
    <property type="term" value="P:regulation of ARF protein signal transduction"/>
    <property type="evidence" value="ECO:0007669"/>
    <property type="project" value="InterPro"/>
</dbReference>
<dbReference type="PROSITE" id="PS50297">
    <property type="entry name" value="ANK_REP_REGION"/>
    <property type="match status" value="1"/>
</dbReference>
<dbReference type="InterPro" id="IPR002018">
    <property type="entry name" value="CarbesteraseB"/>
</dbReference>
<feature type="region of interest" description="Disordered" evidence="9">
    <location>
        <begin position="2941"/>
        <end position="2981"/>
    </location>
</feature>
<feature type="region of interest" description="Disordered" evidence="9">
    <location>
        <begin position="3065"/>
        <end position="3093"/>
    </location>
</feature>
<dbReference type="InterPro" id="IPR029058">
    <property type="entry name" value="AB_hydrolase_fold"/>
</dbReference>
<evidence type="ECO:0000313" key="13">
    <source>
        <dbReference type="EMBL" id="KFD70654.1"/>
    </source>
</evidence>
<evidence type="ECO:0000256" key="11">
    <source>
        <dbReference type="SAM" id="SignalP"/>
    </source>
</evidence>
<dbReference type="InterPro" id="IPR038132">
    <property type="entry name" value="Vps16_C_sf"/>
</dbReference>
<feature type="chain" id="PRO_5001796115" description="Arf-GAP domain-containing protein" evidence="11">
    <location>
        <begin position="38"/>
        <end position="3287"/>
    </location>
</feature>
<feature type="compositionally biased region" description="Polar residues" evidence="9">
    <location>
        <begin position="1525"/>
        <end position="1536"/>
    </location>
</feature>
<dbReference type="GO" id="GO:0031267">
    <property type="term" value="F:small GTPase binding"/>
    <property type="evidence" value="ECO:0007669"/>
    <property type="project" value="TreeGrafter"/>
</dbReference>
<dbReference type="FunFam" id="3.40.720.10:FF:000017">
    <property type="entry name" value="Predicted protein"/>
    <property type="match status" value="1"/>
</dbReference>
<dbReference type="Pfam" id="PF02995">
    <property type="entry name" value="DUF229"/>
    <property type="match status" value="1"/>
</dbReference>
<feature type="compositionally biased region" description="Low complexity" evidence="9">
    <location>
        <begin position="2140"/>
        <end position="2152"/>
    </location>
</feature>
<evidence type="ECO:0000259" key="12">
    <source>
        <dbReference type="PROSITE" id="PS50115"/>
    </source>
</evidence>
<feature type="compositionally biased region" description="Polar residues" evidence="9">
    <location>
        <begin position="3065"/>
        <end position="3090"/>
    </location>
</feature>
<dbReference type="InterPro" id="IPR002110">
    <property type="entry name" value="Ankyrin_rpt"/>
</dbReference>
<keyword evidence="10" id="KW-1133">Transmembrane helix</keyword>
<dbReference type="SUPFAM" id="SSF57863">
    <property type="entry name" value="ArfGap/RecO-like zinc finger"/>
    <property type="match status" value="1"/>
</dbReference>
<keyword evidence="2" id="KW-0479">Metal-binding</keyword>
<keyword evidence="4 8" id="KW-0863">Zinc-finger</keyword>
<keyword evidence="1" id="KW-0343">GTPase activation</keyword>
<dbReference type="Gene3D" id="3.40.50.1820">
    <property type="entry name" value="alpha/beta hydrolase"/>
    <property type="match status" value="1"/>
</dbReference>
<proteinExistence type="predicted"/>
<feature type="compositionally biased region" description="Basic and acidic residues" evidence="9">
    <location>
        <begin position="2153"/>
        <end position="2170"/>
    </location>
</feature>
<dbReference type="SMART" id="SM00105">
    <property type="entry name" value="ArfGap"/>
    <property type="match status" value="1"/>
</dbReference>
<feature type="region of interest" description="Disordered" evidence="9">
    <location>
        <begin position="1680"/>
        <end position="1701"/>
    </location>
</feature>
<dbReference type="PROSITE" id="PS50088">
    <property type="entry name" value="ANK_REPEAT"/>
    <property type="match status" value="1"/>
</dbReference>
<keyword evidence="3" id="KW-0677">Repeat</keyword>
<dbReference type="Gene3D" id="1.10.220.150">
    <property type="entry name" value="Arf GTPase activating protein"/>
    <property type="match status" value="1"/>
</dbReference>
<dbReference type="Gene3D" id="1.10.150.780">
    <property type="entry name" value="Vps16, C-terminal region"/>
    <property type="match status" value="1"/>
</dbReference>
<dbReference type="GO" id="GO:0008270">
    <property type="term" value="F:zinc ion binding"/>
    <property type="evidence" value="ECO:0007669"/>
    <property type="project" value="UniProtKB-KW"/>
</dbReference>
<accession>A0A085NMF8</accession>
<dbReference type="InterPro" id="IPR013724">
    <property type="entry name" value="GIT_SHD"/>
</dbReference>
<dbReference type="ESTHER" id="9bila-a0a085lsb8">
    <property type="family name" value="Carb_B_Nematoda"/>
</dbReference>
<dbReference type="Gene3D" id="1.20.120.330">
    <property type="entry name" value="Nucleotidyltransferases domain 2"/>
    <property type="match status" value="1"/>
</dbReference>
<feature type="region of interest" description="Disordered" evidence="9">
    <location>
        <begin position="1521"/>
        <end position="1543"/>
    </location>
</feature>
<dbReference type="InterPro" id="IPR038508">
    <property type="entry name" value="ArfGAP_dom_sf"/>
</dbReference>
<dbReference type="GO" id="GO:0007420">
    <property type="term" value="P:brain development"/>
    <property type="evidence" value="ECO:0007669"/>
    <property type="project" value="InterPro"/>
</dbReference>
<feature type="compositionally biased region" description="Basic and acidic residues" evidence="9">
    <location>
        <begin position="2953"/>
        <end position="2971"/>
    </location>
</feature>
<dbReference type="Pfam" id="PF00135">
    <property type="entry name" value="COesterase"/>
    <property type="match status" value="1"/>
</dbReference>
<dbReference type="InterPro" id="IPR019819">
    <property type="entry name" value="Carboxylesterase_B_CS"/>
</dbReference>
<dbReference type="SMART" id="SM00555">
    <property type="entry name" value="GIT"/>
    <property type="match status" value="2"/>
</dbReference>
<feature type="compositionally biased region" description="Polar residues" evidence="9">
    <location>
        <begin position="1802"/>
        <end position="1813"/>
    </location>
</feature>
<gene>
    <name evidence="13" type="ORF">M514_17126</name>
</gene>
<feature type="region of interest" description="Disordered" evidence="9">
    <location>
        <begin position="1785"/>
        <end position="1870"/>
    </location>
</feature>
<keyword evidence="5" id="KW-0862">Zinc</keyword>
<dbReference type="PRINTS" id="PR00405">
    <property type="entry name" value="REVINTRACTNG"/>
</dbReference>
<dbReference type="GO" id="GO:0005096">
    <property type="term" value="F:GTPase activator activity"/>
    <property type="evidence" value="ECO:0007669"/>
    <property type="project" value="UniProtKB-KW"/>
</dbReference>
<keyword evidence="11" id="KW-0732">Signal</keyword>
<dbReference type="CDD" id="cd08833">
    <property type="entry name" value="ArfGap_GIT"/>
    <property type="match status" value="1"/>
</dbReference>
<dbReference type="CDD" id="cd16021">
    <property type="entry name" value="ALP_like"/>
    <property type="match status" value="1"/>
</dbReference>
<evidence type="ECO:0000256" key="7">
    <source>
        <dbReference type="PROSITE-ProRule" id="PRU00023"/>
    </source>
</evidence>
<feature type="region of interest" description="Disordered" evidence="9">
    <location>
        <begin position="2118"/>
        <end position="2170"/>
    </location>
</feature>
<feature type="compositionally biased region" description="Low complexity" evidence="9">
    <location>
        <begin position="1683"/>
        <end position="1694"/>
    </location>
</feature>
<evidence type="ECO:0000256" key="4">
    <source>
        <dbReference type="ARBA" id="ARBA00022771"/>
    </source>
</evidence>
<keyword evidence="10" id="KW-0472">Membrane</keyword>
<feature type="compositionally biased region" description="Basic residues" evidence="9">
    <location>
        <begin position="1848"/>
        <end position="1859"/>
    </location>
</feature>
<evidence type="ECO:0000256" key="3">
    <source>
        <dbReference type="ARBA" id="ARBA00022737"/>
    </source>
</evidence>
<feature type="repeat" description="ANK" evidence="7">
    <location>
        <begin position="2753"/>
        <end position="2785"/>
    </location>
</feature>
<dbReference type="GO" id="GO:0036465">
    <property type="term" value="P:synaptic vesicle recycling"/>
    <property type="evidence" value="ECO:0007669"/>
    <property type="project" value="TreeGrafter"/>
</dbReference>
<evidence type="ECO:0000256" key="9">
    <source>
        <dbReference type="SAM" id="MobiDB-lite"/>
    </source>
</evidence>
<dbReference type="Pfam" id="PF08518">
    <property type="entry name" value="GIT_SHD"/>
    <property type="match status" value="2"/>
</dbReference>
<dbReference type="SUPFAM" id="SSF53474">
    <property type="entry name" value="alpha/beta-Hydrolases"/>
    <property type="match status" value="1"/>
</dbReference>
<evidence type="ECO:0000256" key="8">
    <source>
        <dbReference type="PROSITE-ProRule" id="PRU00288"/>
    </source>
</evidence>
<keyword evidence="10" id="KW-0812">Transmembrane</keyword>
<dbReference type="Pfam" id="PF01412">
    <property type="entry name" value="ArfGap"/>
    <property type="match status" value="1"/>
</dbReference>
<evidence type="ECO:0000256" key="6">
    <source>
        <dbReference type="ARBA" id="ARBA00023043"/>
    </source>
</evidence>
<feature type="compositionally biased region" description="Polar residues" evidence="9">
    <location>
        <begin position="1827"/>
        <end position="1839"/>
    </location>
</feature>
<organism evidence="13">
    <name type="scientific">Trichuris suis</name>
    <name type="common">pig whipworm</name>
    <dbReference type="NCBI Taxonomy" id="68888"/>
    <lineage>
        <taxon>Eukaryota</taxon>
        <taxon>Metazoa</taxon>
        <taxon>Ecdysozoa</taxon>
        <taxon>Nematoda</taxon>
        <taxon>Enoplea</taxon>
        <taxon>Dorylaimia</taxon>
        <taxon>Trichinellida</taxon>
        <taxon>Trichuridae</taxon>
        <taxon>Trichuris</taxon>
    </lineage>
</organism>
<sequence length="3287" mass="371057">MAKTFLGVSCSQANILSAQLTLMTAFLGCLSTVSTQAFDGYHTVKVEQGFIKGRLWNITNRQVQVYLGIPYAEPPVGPLRFQKPLKKKPWEGDHIAFEYGPPCIQFMDFHEHDRFSGNNMKRQKEDCLYLNIFSPYEENADTLYPVIVWIHGGSLLAGSSDSGVDTEVALKNIVLKNVTLVTLNYRLGPLGFLSTSLSDAKGNFGIWDQIEALAWLQANIREFNGDPDMVTVMGESAGGSSASLLALSPVTKGLVHRAILMSGSITAGWAMQRFGVPNWNVENLYKYLTCEKKITSEESWAQAEATQDYGCNFMEQALQCDSTVTEKDVYECIKQKADFSNPLMRKAFTYELGLGQVLIDGEIIPYNVNELLSNLSRVPILIGVADVEWAHKKAVFYGFKSYTSITEQIALEKAQMIVQQSFMPYFDNTLPNSTLKMIALVALHHYLVWNDSGPPWDMTKFVQSLQRMESDIEFTAPMLKEIDLYLNNNQSVYLYSFEHVPSNDIVEEEWVNVNLFGLKRKVRTERKLPIKRAFHGLDHAFIFTEGYSSNIFFSYSDADYKVSDAWCRFITNFAKTGNPTPQPVHGVVWPPMELNHNGYLTIDWPLRVTETGARRWMHGDFWNDLIPTLASVVREPDESKYKTLNVDEQLQLAAFRRAWWALWVLVAGIAVFLWIVIVCLVTQKCLDFRSRHYKNIIVADARRTASGWNTRSTSNGQNTVAYQQVLASMRLKRTNSSKRKSLLVRCVVAALVIFAAAQLWANLNEFVQPTFFYVPPGLYSKACKAPQMDPWDPLVLPYYKKLPPLSCKRFQPELTYVDNSGRLMLNSSQVKEAGLDNLKCQYRCIEHDRLKGDLGENLSDWKALPETGETLQCEFVETACQKGILPVSFYTNFHNHIIRVPARPSPHGLTEEGQQQQRVGVLLFVIDSMSRSNFVRCMPKLFDVLSTEYKSVMFDSFNKVGDNSFPNGIAMLTGRRMEGVQELPADMRNRFYDDWPIVWKEYARKGYATLFAEDMPNWSLFNEDGNGFRAKPTDHYYRPFMSRMFYSFLHLRSKHLCVGNNPTHSYQLNYVKHFLRQYNGHRPVFGLNWQTEISHDWINQVQLADEDFANFFRQIREYTTNVVLFVLSDHGQRFGSIRHTVVGRMEENTPVFIVALPKQVATNHPTLVATLERNAKLLATHYDLHATLLHLLDHSNWKSLERTSRDSAYAIGPLPRGLSLFRPLPNGRSCQQAEIPEQYCTCGQQVAINASTELAKRSAQIVVDYLNRQLEQLEPGRCATLKLTKVLSAYALLPGIEIRPNFWKPTHSSSSSSLSSTTYADYLVTIEATPGGGHFEAVLRERPADQRLSIVGQISRINKYGNQSRCAQSADARKFCYCMDNTSSLVAPILISPFSRVRHFSYVCCRALFVLLLSFRNKAGQVTDGDASHQRCSLANWVSTLNEPLVRLTLNAIDSRDANHHLSPPSVVLPGDRWFVGSNAEQTQVPMDNWQPQSNNGCDEMQLDKDNCQCVVVRSASKNRRRLQNVGTATSSSSSRTDNKEEPIAPLECQQSCQLHSDKHKCVEEQSHLSLPTVERDSGTESDEELELIETNSMTSVAVSQTSDYYASQPSWSISSCHSVVGSPVCCALNDQDLNCWDNLSIHCSSEQQPTTDDANEQIMDPELPLHHYHTRQQFQRLKQQISVRHSSSSSTGSNNEPTGVAAGRKAANFSVSASSKTAFVCLKRSRERLEQESAKRGNDQVWRKSCFSFPYGSSWQQKKKETGEDATWPNVHATRRTAPIRLLIPPPTDEAKLDLEETTSEETPSNGSTSADMSPRKKSRHHNALKCSTTTSATNARPSLNFEKMQKKMVKPMHRKKGSSSSSCGSRDSMKAKVKLRAWSDGYQLRSCGNNYLFRPLESADDAFNQMEHDIDDLVLKFKSTTLTAQRPPIGTNQSSAQVSIVVQWRLGKMNDRPKKAIGTLSTLLPRSPVSINFLETFTFSTQQRRLRKSWRQPVAYRSKSSKVQLSSACLEFSSTTVGNEIEWRLFFPLRRTSFRNLNLCTKKISCSAFRSLHLKRCISCRLLSTNGRMDEDFWNTSTISCFSFDDQHAETARTIEELGTRLQCFDLDSSRSEETDASELSSFQSPKVAEGGNDISSEHSSQSSNVPSSSEKARQRANFADHRPERNATPEEYAKLQKEFRKTQSKLCVLEQQLYHNKYMMTSHEETIRRIAQGEPYSFCSCRSAVDKVSLLEKAFEFGDGDAICCILLFLESTLAPSAFRQLLLEYSYAAKHYVFMLRQLEDTEKLTETLLYALNIRLSQFQVIREAFSLLGQQEELMTVELRKIKMQHDSEAKIRALRKAIGGSIFAGSFAEEQRFLQEQLDLLERQLPVEDADTKAIVQGQGEKFFRFPKSQSLVGLSVLETLEYCCLYHYDLPSNSFASPLSIRAQYKITDRQFGWIVTKALAMQQMWPELQKLMLGKVTQRERRLITLLTIIDRKNFFGKQKMKSPISCEQFLRLLSMHGAPSSEMVVYISSLTNGQRKLDLAKKYKCDNIVVEQLVALRDRAALLQYISSLPPNSESAQKAMDALDNPVTFGKKMTTSAPADAVCADCSDENPTWASINRGVFICTECCCVHRSLGRHVSQVRSLKKSPWHPSQLSLVHTLHANGSNNVWEHNLLDPHAVGSSRQCRKPKPKDPLYPVKADFIRAKYQNLAFSLRRSKDDTVAVDSTLDDLNRQLNSCVRTNHVETTLRLLVLGADPSGFIDPESGATPIHVAAREGQALQVELLFLYGADPAQPDFEGNVSSDLAESSGHQELARRLVELCFEATDRLSYYLCGRIPDHRLSQHFLIPEVAAGQFDSNKQAKLRLQRLSDRAFEKLVQDVYDETDRREIDSAWAASLSAKAELVSERYVVPFLPVNADLAAPRNQRRQKLAKFNGREFAALLIDILNDAKRRRGRASSSEPSEGAEKKETVEGEPPLDRQDNNTEGPVYDEVPIEHGDMQTSSAAMPSSSRFTDEVNMGPTLYDDPKIMRRCIISMDKKIDELSLQNKLFQSEILYLKKTIDNLMEDVKALKAQPTTNLENKQATTLTSSDHPGDKMTSNVDALPGGTSRLEYYSQLLNRHRRMNATNRSASMVFSERSAAVNGRSAVPVSHRTSLEVPDKLFPAESSAEDTSDANSTTSAFPDHLVFQTESLTREIQHILTAAQTQQHDSFTPLVVRVQSVVDNMVNSVPVHLRKGAVAKSLDAMVDACLLLTVHCARYPVSSQEENADKARFCFQVIQASYEVAKAAKQLMIAIQQ</sequence>
<name>A0A085NMF8_9BILA</name>
<evidence type="ECO:0000256" key="10">
    <source>
        <dbReference type="SAM" id="Phobius"/>
    </source>
</evidence>
<dbReference type="InterPro" id="IPR047161">
    <property type="entry name" value="GIT-like"/>
</dbReference>
<protein>
    <recommendedName>
        <fullName evidence="12">Arf-GAP domain-containing protein</fullName>
    </recommendedName>
</protein>
<dbReference type="PROSITE" id="PS00941">
    <property type="entry name" value="CARBOXYLESTERASE_B_2"/>
    <property type="match status" value="1"/>
</dbReference>
<dbReference type="PROSITE" id="PS51257">
    <property type="entry name" value="PROKAR_LIPOPROTEIN"/>
    <property type="match status" value="1"/>
</dbReference>
<dbReference type="Pfam" id="PF12205">
    <property type="entry name" value="GIT1_C"/>
    <property type="match status" value="1"/>
</dbReference>
<dbReference type="InterPro" id="IPR001164">
    <property type="entry name" value="ArfGAP_dom"/>
</dbReference>
<feature type="domain" description="Arf-GAP" evidence="12">
    <location>
        <begin position="2567"/>
        <end position="2708"/>
    </location>
</feature>
<feature type="transmembrane region" description="Helical" evidence="10">
    <location>
        <begin position="742"/>
        <end position="761"/>
    </location>
</feature>
<dbReference type="SUPFAM" id="SSF48403">
    <property type="entry name" value="Ankyrin repeat"/>
    <property type="match status" value="1"/>
</dbReference>